<evidence type="ECO:0000313" key="3">
    <source>
        <dbReference type="Proteomes" id="UP000266622"/>
    </source>
</evidence>
<keyword evidence="1" id="KW-0472">Membrane</keyword>
<feature type="transmembrane region" description="Helical" evidence="1">
    <location>
        <begin position="53"/>
        <end position="74"/>
    </location>
</feature>
<feature type="transmembrane region" description="Helical" evidence="1">
    <location>
        <begin position="130"/>
        <end position="146"/>
    </location>
</feature>
<keyword evidence="1" id="KW-0812">Transmembrane</keyword>
<dbReference type="PANTHER" id="PTHR40700:SF1">
    <property type="entry name" value="DUF63 DOMAIN-CONTAINING PROTEIN"/>
    <property type="match status" value="1"/>
</dbReference>
<feature type="transmembrane region" description="Helical" evidence="1">
    <location>
        <begin position="187"/>
        <end position="212"/>
    </location>
</feature>
<dbReference type="InterPro" id="IPR002749">
    <property type="entry name" value="DUF63"/>
</dbReference>
<dbReference type="EMBL" id="MWMI01000003">
    <property type="protein sequence ID" value="RIB35267.1"/>
    <property type="molecule type" value="Genomic_DNA"/>
</dbReference>
<feature type="transmembrane region" description="Helical" evidence="1">
    <location>
        <begin position="108"/>
        <end position="124"/>
    </location>
</feature>
<feature type="transmembrane region" description="Helical" evidence="1">
    <location>
        <begin position="80"/>
        <end position="101"/>
    </location>
</feature>
<name>A0A397WNV7_9ARCH</name>
<dbReference type="Pfam" id="PF01889">
    <property type="entry name" value="DUF63"/>
    <property type="match status" value="1"/>
</dbReference>
<keyword evidence="1" id="KW-1133">Transmembrane helix</keyword>
<accession>A0A397WNV7</accession>
<feature type="transmembrane region" description="Helical" evidence="1">
    <location>
        <begin position="20"/>
        <end position="41"/>
    </location>
</feature>
<feature type="transmembrane region" description="Helical" evidence="1">
    <location>
        <begin position="224"/>
        <end position="247"/>
    </location>
</feature>
<dbReference type="Proteomes" id="UP000266622">
    <property type="component" value="Unassembled WGS sequence"/>
</dbReference>
<protein>
    <recommendedName>
        <fullName evidence="4">DUF63 family protein</fullName>
    </recommendedName>
</protein>
<proteinExistence type="predicted"/>
<dbReference type="AlphaFoldDB" id="A0A397WNV7"/>
<gene>
    <name evidence="2" type="ORF">BXU00_01915</name>
</gene>
<comment type="caution">
    <text evidence="2">The sequence shown here is derived from an EMBL/GenBank/DDBJ whole genome shotgun (WGS) entry which is preliminary data.</text>
</comment>
<sequence length="249" mass="29941">MDFFQKYFIEPIINLSGYNIVNTLSYILIYILVFYIFYKYLIKTKRVILDEYFFYNLMLSTYIVLTIRVCIDLMFCNRIIFFYTPILQFWILLFFLPTILLFRERKRLFYLYVFLSVVFTFLFLKGIPNYYILLLILLLIPIVYLIRKKRYYLLPIFSQLLDGLFGTIGLFLGFLPEHVIHRAIISSYGLLTGSIIFLSIKFLILILFIYVVRNSNLDEDMKDVLYFAVFYIGYLTGLRNSLIVSYYEV</sequence>
<feature type="transmembrane region" description="Helical" evidence="1">
    <location>
        <begin position="153"/>
        <end position="175"/>
    </location>
</feature>
<organism evidence="2 3">
    <name type="scientific">Candidatus Nanoclepta minutus</name>
    <dbReference type="NCBI Taxonomy" id="1940235"/>
    <lineage>
        <taxon>Archaea</taxon>
        <taxon>Nanobdellota</taxon>
        <taxon>Candidatus Nanoclepta</taxon>
    </lineage>
</organism>
<evidence type="ECO:0000256" key="1">
    <source>
        <dbReference type="SAM" id="Phobius"/>
    </source>
</evidence>
<evidence type="ECO:0000313" key="2">
    <source>
        <dbReference type="EMBL" id="RIB35267.1"/>
    </source>
</evidence>
<reference evidence="2 3" key="1">
    <citation type="journal article" date="2018" name="Syst. Appl. Microbiol.">
        <title>A new symbiotic nanoarchaeote (Candidatus Nanoclepta minutus) and its host (Zestosphaera tikiterensis gen. nov., sp. nov.) from a New Zealand hot spring.</title>
        <authorList>
            <person name="St John E."/>
            <person name="Liu Y."/>
            <person name="Podar M."/>
            <person name="Stott M.B."/>
            <person name="Meneghin J."/>
            <person name="Chen Z."/>
            <person name="Lagutin K."/>
            <person name="Mitchell K."/>
            <person name="Reysenbach A.L."/>
        </authorList>
    </citation>
    <scope>NUCLEOTIDE SEQUENCE [LARGE SCALE GENOMIC DNA]</scope>
    <source>
        <strain evidence="2">NZ3</strain>
    </source>
</reference>
<evidence type="ECO:0008006" key="4">
    <source>
        <dbReference type="Google" id="ProtNLM"/>
    </source>
</evidence>
<dbReference type="PANTHER" id="PTHR40700">
    <property type="entry name" value="HYPOTHETICAL MEMBRANE PROTEIN, CONSERVED, DUF63 FAMILY"/>
    <property type="match status" value="1"/>
</dbReference>